<dbReference type="InterPro" id="IPR002110">
    <property type="entry name" value="Ankyrin_rpt"/>
</dbReference>
<dbReference type="AlphaFoldDB" id="A0A9Q0DLL2"/>
<dbReference type="Gene3D" id="1.25.40.20">
    <property type="entry name" value="Ankyrin repeat-containing domain"/>
    <property type="match status" value="1"/>
</dbReference>
<dbReference type="InterPro" id="IPR036770">
    <property type="entry name" value="Ankyrin_rpt-contain_sf"/>
</dbReference>
<dbReference type="GO" id="GO:0007140">
    <property type="term" value="P:male meiotic nuclear division"/>
    <property type="evidence" value="ECO:0007669"/>
    <property type="project" value="InterPro"/>
</dbReference>
<dbReference type="InterPro" id="IPR011009">
    <property type="entry name" value="Kinase-like_dom_sf"/>
</dbReference>
<dbReference type="GO" id="GO:0051306">
    <property type="term" value="P:mitotic sister chromatid separation"/>
    <property type="evidence" value="ECO:0007669"/>
    <property type="project" value="InterPro"/>
</dbReference>
<feature type="region of interest" description="Disordered" evidence="2">
    <location>
        <begin position="859"/>
        <end position="902"/>
    </location>
</feature>
<feature type="compositionally biased region" description="Basic and acidic residues" evidence="2">
    <location>
        <begin position="1047"/>
        <end position="1067"/>
    </location>
</feature>
<evidence type="ECO:0000313" key="4">
    <source>
        <dbReference type="EMBL" id="KAJ3589265.1"/>
    </source>
</evidence>
<dbReference type="Proteomes" id="UP001148018">
    <property type="component" value="Unassembled WGS sequence"/>
</dbReference>
<proteinExistence type="predicted"/>
<dbReference type="GO" id="GO:0043063">
    <property type="term" value="P:intercellular bridge organization"/>
    <property type="evidence" value="ECO:0007669"/>
    <property type="project" value="InterPro"/>
</dbReference>
<feature type="region of interest" description="Disordered" evidence="2">
    <location>
        <begin position="994"/>
        <end position="1090"/>
    </location>
</feature>
<comment type="caution">
    <text evidence="4">The sequence shown here is derived from an EMBL/GenBank/DDBJ whole genome shotgun (WGS) entry which is preliminary data.</text>
</comment>
<name>A0A9Q0DLL2_9TELE</name>
<organism evidence="4 5">
    <name type="scientific">Muraenolepis orangiensis</name>
    <name type="common">Patagonian moray cod</name>
    <dbReference type="NCBI Taxonomy" id="630683"/>
    <lineage>
        <taxon>Eukaryota</taxon>
        <taxon>Metazoa</taxon>
        <taxon>Chordata</taxon>
        <taxon>Craniata</taxon>
        <taxon>Vertebrata</taxon>
        <taxon>Euteleostomi</taxon>
        <taxon>Actinopterygii</taxon>
        <taxon>Neopterygii</taxon>
        <taxon>Teleostei</taxon>
        <taxon>Neoteleostei</taxon>
        <taxon>Acanthomorphata</taxon>
        <taxon>Zeiogadaria</taxon>
        <taxon>Gadariae</taxon>
        <taxon>Gadiformes</taxon>
        <taxon>Muraenolepidoidei</taxon>
        <taxon>Muraenolepididae</taxon>
        <taxon>Muraenolepis</taxon>
    </lineage>
</organism>
<dbReference type="SUPFAM" id="SSF56112">
    <property type="entry name" value="Protein kinase-like (PK-like)"/>
    <property type="match status" value="1"/>
</dbReference>
<dbReference type="OrthoDB" id="5962695at2759"/>
<dbReference type="PROSITE" id="PS50088">
    <property type="entry name" value="ANK_REPEAT"/>
    <property type="match status" value="1"/>
</dbReference>
<dbReference type="SUPFAM" id="SSF48403">
    <property type="entry name" value="Ankyrin repeat"/>
    <property type="match status" value="1"/>
</dbReference>
<sequence length="1090" mass="119505">MRLPFPCPVRLGDLRSDGQEAQFHRHAMEKNLTKMEKLLRKEAVAELLLQYRADPNHRCEDWSTPVHAAVFSGNPWLLSCLLDSGGDLRLHDQEDRVPVDWLIADTQEHGVCEMAEFLKRCASHVQHSYQSPGIRELNQSPHFISTSSQCFGFGKVCVDKPCQSLGVLASIPVIRDSDLTQAEDETLSSFKCGSFISMTNYSWKGSRVTVKQIKASKVACKDLLLTELDYCSQLFHPHLLQLMAVSLSADLLETSLVFERVHVDSLHNLLHHKRAEYPVLRIEWLLPLLLQACEGVVHLHSRGLWDVPPSLYNWAAPEVVRRRKCTEKADLYSLCAIIQELCTDMVPWGEVEQRWIKQVIEEGQALQADSRIPEPYYALVQVGLRPRASDRTKSVQDLCYTLRSEIKRLSQDGKLSFSGECENTTAAPDTKFWQVTHSGDPVLAGQRARQEPVQHGQIESEKRREVKMIERAEEHEDGDGPQTSMLHPDVSVQGALPLDECRAYPAAPPAHYEGSIDSNSAEDDLEPEMEVAGEIVVPTGGLGWSRVRRERIGSIVLNLKVCQVLLQQGNASLDVVERYHLQNRKGNDEVDFGEANPAKPSEIWTAVGPPFPSYCPQPHPPTTKHQEQVLRISRLSGRDPAISTADGCPGPGHRGRRSLTLTLHWSCNVLRCKTPIQRERCTLLPKVKPPNSAELAEVSSITGTPARVHHRLPQASLSRRPCSSTPRGLAYWKSNPLGAVGNTSLESPRVQFTAMALDSESFTTAVDVSGDRLVSCPVQSQVPEHGTTSLGECHILSSLNLSKQHNTGDLWQSPAVNLSGPAGRAPCPGPEPEGDGRAAAEGMREERHEGETAGLVCAESDEVGGGGQRSDRETQCVEEAERARPEHRSTAGPPRPRAGDSASVTTRAYWKSNPLGAVGNTSLESPRVQFTAMALDSESFTTAVDVSGDRLVSCPVQSQVPEHGTTSLGECHILSSLNLSKQHNTGDLWQSPAVNLSGPAGRAPCPGPEPEGDGRAAAEGMREERHEGETAGLVCAESDEVDAGGQRSDRETQCVEEAERARPEHRSTAGPPRPRAGDSASVTTRGEKNA</sequence>
<dbReference type="GO" id="GO:0000776">
    <property type="term" value="C:kinetochore"/>
    <property type="evidence" value="ECO:0007669"/>
    <property type="project" value="TreeGrafter"/>
</dbReference>
<evidence type="ECO:0000256" key="2">
    <source>
        <dbReference type="SAM" id="MobiDB-lite"/>
    </source>
</evidence>
<gene>
    <name evidence="4" type="ORF">NHX12_010111</name>
</gene>
<evidence type="ECO:0000259" key="3">
    <source>
        <dbReference type="Pfam" id="PF07714"/>
    </source>
</evidence>
<dbReference type="Gene3D" id="1.10.510.10">
    <property type="entry name" value="Transferase(Phosphotransferase) domain 1"/>
    <property type="match status" value="2"/>
</dbReference>
<dbReference type="GO" id="GO:0007094">
    <property type="term" value="P:mitotic spindle assembly checkpoint signaling"/>
    <property type="evidence" value="ECO:0007669"/>
    <property type="project" value="InterPro"/>
</dbReference>
<accession>A0A9Q0DLL2</accession>
<dbReference type="GO" id="GO:0045171">
    <property type="term" value="C:intercellular bridge"/>
    <property type="evidence" value="ECO:0007669"/>
    <property type="project" value="TreeGrafter"/>
</dbReference>
<evidence type="ECO:0000256" key="1">
    <source>
        <dbReference type="PROSITE-ProRule" id="PRU00023"/>
    </source>
</evidence>
<dbReference type="EMBL" id="JANIIK010000115">
    <property type="protein sequence ID" value="KAJ3589265.1"/>
    <property type="molecule type" value="Genomic_DNA"/>
</dbReference>
<keyword evidence="5" id="KW-1185">Reference proteome</keyword>
<feature type="compositionally biased region" description="Basic and acidic residues" evidence="2">
    <location>
        <begin position="1012"/>
        <end position="1029"/>
    </location>
</feature>
<dbReference type="GO" id="GO:0030496">
    <property type="term" value="C:midbody"/>
    <property type="evidence" value="ECO:0007669"/>
    <property type="project" value="TreeGrafter"/>
</dbReference>
<dbReference type="Pfam" id="PF07714">
    <property type="entry name" value="PK_Tyr_Ser-Thr"/>
    <property type="match status" value="2"/>
</dbReference>
<feature type="compositionally biased region" description="Basic and acidic residues" evidence="2">
    <location>
        <begin position="448"/>
        <end position="463"/>
    </location>
</feature>
<dbReference type="InterPro" id="IPR039339">
    <property type="entry name" value="Tex14"/>
</dbReference>
<keyword evidence="1" id="KW-0040">ANK repeat</keyword>
<reference evidence="4" key="1">
    <citation type="submission" date="2022-07" db="EMBL/GenBank/DDBJ databases">
        <title>Chromosome-level genome of Muraenolepis orangiensis.</title>
        <authorList>
            <person name="Kim J."/>
        </authorList>
    </citation>
    <scope>NUCLEOTIDE SEQUENCE</scope>
    <source>
        <strain evidence="4">KU_S4_2022</strain>
        <tissue evidence="4">Muscle</tissue>
    </source>
</reference>
<feature type="region of interest" description="Disordered" evidence="2">
    <location>
        <begin position="819"/>
        <end position="842"/>
    </location>
</feature>
<dbReference type="PANTHER" id="PTHR23060">
    <property type="entry name" value="TESTIS EXPRESSED GENE 14"/>
    <property type="match status" value="1"/>
</dbReference>
<feature type="compositionally biased region" description="Basic and acidic residues" evidence="2">
    <location>
        <begin position="869"/>
        <end position="889"/>
    </location>
</feature>
<dbReference type="InterPro" id="IPR001245">
    <property type="entry name" value="Ser-Thr/Tyr_kinase_cat_dom"/>
</dbReference>
<dbReference type="GO" id="GO:0008608">
    <property type="term" value="P:attachment of spindle microtubules to kinetochore"/>
    <property type="evidence" value="ECO:0007669"/>
    <property type="project" value="InterPro"/>
</dbReference>
<protein>
    <recommendedName>
        <fullName evidence="3">Serine-threonine/tyrosine-protein kinase catalytic domain-containing protein</fullName>
    </recommendedName>
</protein>
<feature type="domain" description="Serine-threonine/tyrosine-protein kinase catalytic" evidence="3">
    <location>
        <begin position="204"/>
        <end position="303"/>
    </location>
</feature>
<feature type="repeat" description="ANK" evidence="1">
    <location>
        <begin position="61"/>
        <end position="93"/>
    </location>
</feature>
<evidence type="ECO:0000313" key="5">
    <source>
        <dbReference type="Proteomes" id="UP001148018"/>
    </source>
</evidence>
<feature type="domain" description="Serine-threonine/tyrosine-protein kinase catalytic" evidence="3">
    <location>
        <begin position="312"/>
        <end position="393"/>
    </location>
</feature>
<feature type="region of interest" description="Disordered" evidence="2">
    <location>
        <begin position="443"/>
        <end position="463"/>
    </location>
</feature>
<dbReference type="PANTHER" id="PTHR23060:SF3">
    <property type="entry name" value="TESTIS EXPRESSED 14, INTERCELLULAR BRIDGE FORMING FACTOR"/>
    <property type="match status" value="1"/>
</dbReference>
<dbReference type="GO" id="GO:0004672">
    <property type="term" value="F:protein kinase activity"/>
    <property type="evidence" value="ECO:0007669"/>
    <property type="project" value="InterPro"/>
</dbReference>